<dbReference type="InterPro" id="IPR027368">
    <property type="entry name" value="MnmE_dom2"/>
</dbReference>
<dbReference type="GO" id="GO:0003924">
    <property type="term" value="F:GTPase activity"/>
    <property type="evidence" value="ECO:0007669"/>
    <property type="project" value="UniProtKB-UniRule"/>
</dbReference>
<dbReference type="InterPro" id="IPR031168">
    <property type="entry name" value="G_TrmE"/>
</dbReference>
<comment type="cofactor">
    <cofactor evidence="10">
        <name>K(+)</name>
        <dbReference type="ChEBI" id="CHEBI:29103"/>
    </cofactor>
    <text evidence="10">Binds 1 potassium ion per subunit.</text>
</comment>
<keyword evidence="9 10" id="KW-0342">GTP-binding</keyword>
<evidence type="ECO:0000256" key="8">
    <source>
        <dbReference type="ARBA" id="ARBA00022958"/>
    </source>
</evidence>
<keyword evidence="6 10" id="KW-0378">Hydrolase</keyword>
<dbReference type="Pfam" id="PF01926">
    <property type="entry name" value="MMR_HSR1"/>
    <property type="match status" value="1"/>
</dbReference>
<evidence type="ECO:0000256" key="3">
    <source>
        <dbReference type="ARBA" id="ARBA00022694"/>
    </source>
</evidence>
<dbReference type="NCBIfam" id="TIGR00450">
    <property type="entry name" value="mnmE_trmE_thdF"/>
    <property type="match status" value="1"/>
</dbReference>
<dbReference type="PROSITE" id="PS51709">
    <property type="entry name" value="G_TRME"/>
    <property type="match status" value="1"/>
</dbReference>
<dbReference type="Gene3D" id="1.20.120.430">
    <property type="entry name" value="tRNA modification GTPase MnmE domain 2"/>
    <property type="match status" value="1"/>
</dbReference>
<reference evidence="13 14" key="1">
    <citation type="submission" date="2018-05" db="EMBL/GenBank/DDBJ databases">
        <title>Genomic Encyclopedia of Type Strains, Phase IV (KMG-IV): sequencing the most valuable type-strain genomes for metagenomic binning, comparative biology and taxonomic classification.</title>
        <authorList>
            <person name="Goeker M."/>
        </authorList>
    </citation>
    <scope>NUCLEOTIDE SEQUENCE [LARGE SCALE GENOMIC DNA]</scope>
    <source>
        <strain evidence="13 14">DSM 100333</strain>
    </source>
</reference>
<dbReference type="InterPro" id="IPR018948">
    <property type="entry name" value="GTP-bd_TrmE_N"/>
</dbReference>
<feature type="binding site" evidence="10">
    <location>
        <begin position="254"/>
        <end position="260"/>
    </location>
    <ligand>
        <name>GTP</name>
        <dbReference type="ChEBI" id="CHEBI:37565"/>
    </ligand>
</feature>
<accession>A0A2U0U7R8</accession>
<comment type="function">
    <text evidence="10">Exhibits a very high intrinsic GTPase hydrolysis rate. Involved in the addition of a carboxymethylaminomethyl (cmnm) group at the wobble position (U34) of certain tRNAs, forming tRNA-cmnm(5)s(2)U34.</text>
</comment>
<comment type="caution">
    <text evidence="10">Lacks conserved residue(s) required for the propagation of feature annotation.</text>
</comment>
<dbReference type="Pfam" id="PF12631">
    <property type="entry name" value="MnmE_helical"/>
    <property type="match status" value="1"/>
</dbReference>
<dbReference type="Pfam" id="PF10396">
    <property type="entry name" value="TrmE_N"/>
    <property type="match status" value="1"/>
</dbReference>
<comment type="subcellular location">
    <subcellularLocation>
        <location evidence="10">Cytoplasm</location>
    </subcellularLocation>
</comment>
<dbReference type="GO" id="GO:0046872">
    <property type="term" value="F:metal ion binding"/>
    <property type="evidence" value="ECO:0007669"/>
    <property type="project" value="UniProtKB-KW"/>
</dbReference>
<organism evidence="13 14">
    <name type="scientific">Hallella colorans</name>
    <dbReference type="NCBI Taxonomy" id="1703337"/>
    <lineage>
        <taxon>Bacteria</taxon>
        <taxon>Pseudomonadati</taxon>
        <taxon>Bacteroidota</taxon>
        <taxon>Bacteroidia</taxon>
        <taxon>Bacteroidales</taxon>
        <taxon>Prevotellaceae</taxon>
        <taxon>Hallella</taxon>
    </lineage>
</organism>
<dbReference type="CDD" id="cd04164">
    <property type="entry name" value="trmE"/>
    <property type="match status" value="1"/>
</dbReference>
<name>A0A2U0U7R8_9BACT</name>
<keyword evidence="4 10" id="KW-0479">Metal-binding</keyword>
<dbReference type="NCBIfam" id="TIGR00231">
    <property type="entry name" value="small_GTP"/>
    <property type="match status" value="1"/>
</dbReference>
<comment type="similarity">
    <text evidence="1 10 11">Belongs to the TRAFAC class TrmE-Era-EngA-EngB-Septin-like GTPase superfamily. TrmE GTPase family.</text>
</comment>
<comment type="caution">
    <text evidence="13">The sequence shown here is derived from an EMBL/GenBank/DDBJ whole genome shotgun (WGS) entry which is preliminary data.</text>
</comment>
<dbReference type="AlphaFoldDB" id="A0A2U0U7R8"/>
<dbReference type="InterPro" id="IPR005225">
    <property type="entry name" value="Small_GTP-bd"/>
</dbReference>
<dbReference type="InterPro" id="IPR027417">
    <property type="entry name" value="P-loop_NTPase"/>
</dbReference>
<gene>
    <name evidence="10" type="primary">mnmE</name>
    <name evidence="10" type="synonym">trmE</name>
    <name evidence="13" type="ORF">C7379_1094</name>
</gene>
<dbReference type="Gene3D" id="3.30.1360.120">
    <property type="entry name" value="Probable tRNA modification gtpase trme, domain 1"/>
    <property type="match status" value="1"/>
</dbReference>
<dbReference type="GO" id="GO:0002098">
    <property type="term" value="P:tRNA wobble uridine modification"/>
    <property type="evidence" value="ECO:0007669"/>
    <property type="project" value="TreeGrafter"/>
</dbReference>
<feature type="domain" description="TrmE-type G" evidence="12">
    <location>
        <begin position="225"/>
        <end position="389"/>
    </location>
</feature>
<dbReference type="InterPro" id="IPR025867">
    <property type="entry name" value="MnmE_helical"/>
</dbReference>
<dbReference type="GO" id="GO:0005525">
    <property type="term" value="F:GTP binding"/>
    <property type="evidence" value="ECO:0007669"/>
    <property type="project" value="UniProtKB-UniRule"/>
</dbReference>
<keyword evidence="3 10" id="KW-0819">tRNA processing</keyword>
<evidence type="ECO:0000259" key="12">
    <source>
        <dbReference type="PROSITE" id="PS51709"/>
    </source>
</evidence>
<feature type="binding site" evidence="10">
    <location>
        <position position="239"/>
    </location>
    <ligand>
        <name>Mg(2+)</name>
        <dbReference type="ChEBI" id="CHEBI:18420"/>
    </ligand>
</feature>
<feature type="binding site" evidence="10">
    <location>
        <position position="260"/>
    </location>
    <ligand>
        <name>Mg(2+)</name>
        <dbReference type="ChEBI" id="CHEBI:18420"/>
    </ligand>
</feature>
<comment type="subunit">
    <text evidence="10">Homodimer. Heterotetramer of two MnmE and two MnmG subunits.</text>
</comment>
<sequence>MNILDNDTIVALATPSGGAIGVIRLSGPSAIAIANNLFCATRKDCTLLEAKGNTLQYGVLRSKDGEELDDVVVSVYRAPHSYTGEDCVEISCHGSAYILQQVLQSLVASGARQARPGEYTLRAYLNGKMDLSQAEAVADIIAATNKATHKLALSQLKGHFSGELEKLRAQLLKLTSLIELELDFSDHEELEFADRGDLKKLATAIHSRLSTLARSFETGAAIKKGIPVAIIGKTNVGKSTLLNKLLHEDKAIVSDVHGTTRDVIEDTIDIHGVTFRFIDTAGLRKTQDRVERIGIERTYHKMSEAAIILWVVDAAPTASELEQLMGHAKDKKIIIAHNKIDLSSRKDNLVGLIETDCSACPSNVTHVYISAKHAIGLDTLEQKVYEVADIPEIDENSVIVTNTRHYEALTKAKASVERLIESMDMNLSGDLLAEDLRQCLDELAEITGGSITSTEVIHNIFNHFCIGK</sequence>
<keyword evidence="8 10" id="KW-0630">Potassium</keyword>
<feature type="binding site" evidence="10">
    <location>
        <position position="235"/>
    </location>
    <ligand>
        <name>K(+)</name>
        <dbReference type="ChEBI" id="CHEBI:29103"/>
    </ligand>
</feature>
<dbReference type="OrthoDB" id="9805918at2"/>
<dbReference type="Proteomes" id="UP000245870">
    <property type="component" value="Unassembled WGS sequence"/>
</dbReference>
<feature type="binding site" evidence="10">
    <location>
        <position position="128"/>
    </location>
    <ligand>
        <name>(6S)-5-formyl-5,6,7,8-tetrahydrofolate</name>
        <dbReference type="ChEBI" id="CHEBI:57457"/>
    </ligand>
</feature>
<dbReference type="HAMAP" id="MF_00379">
    <property type="entry name" value="GTPase_MnmE"/>
    <property type="match status" value="1"/>
</dbReference>
<feature type="binding site" evidence="10">
    <location>
        <position position="254"/>
    </location>
    <ligand>
        <name>K(+)</name>
        <dbReference type="ChEBI" id="CHEBI:29103"/>
    </ligand>
</feature>
<keyword evidence="2 10" id="KW-0963">Cytoplasm</keyword>
<dbReference type="GO" id="GO:0030488">
    <property type="term" value="P:tRNA methylation"/>
    <property type="evidence" value="ECO:0007669"/>
    <property type="project" value="TreeGrafter"/>
</dbReference>
<dbReference type="PANTHER" id="PTHR42714">
    <property type="entry name" value="TRNA MODIFICATION GTPASE GTPBP3"/>
    <property type="match status" value="1"/>
</dbReference>
<keyword evidence="5 10" id="KW-0547">Nucleotide-binding</keyword>
<dbReference type="InterPro" id="IPR027266">
    <property type="entry name" value="TrmE/GcvT-like"/>
</dbReference>
<evidence type="ECO:0000256" key="11">
    <source>
        <dbReference type="RuleBase" id="RU003313"/>
    </source>
</evidence>
<dbReference type="EC" id="3.6.-.-" evidence="10"/>
<feature type="binding site" evidence="10">
    <location>
        <position position="89"/>
    </location>
    <ligand>
        <name>(6S)-5-formyl-5,6,7,8-tetrahydrofolate</name>
        <dbReference type="ChEBI" id="CHEBI:57457"/>
    </ligand>
</feature>
<evidence type="ECO:0000256" key="6">
    <source>
        <dbReference type="ARBA" id="ARBA00022801"/>
    </source>
</evidence>
<dbReference type="CDD" id="cd14858">
    <property type="entry name" value="TrmE_N"/>
    <property type="match status" value="1"/>
</dbReference>
<dbReference type="GO" id="GO:0005829">
    <property type="term" value="C:cytosol"/>
    <property type="evidence" value="ECO:0007669"/>
    <property type="project" value="TreeGrafter"/>
</dbReference>
<protein>
    <recommendedName>
        <fullName evidence="10">tRNA modification GTPase MnmE</fullName>
        <ecNumber evidence="10">3.6.-.-</ecNumber>
    </recommendedName>
</protein>
<feature type="binding site" evidence="10">
    <location>
        <position position="256"/>
    </location>
    <ligand>
        <name>K(+)</name>
        <dbReference type="ChEBI" id="CHEBI:29103"/>
    </ligand>
</feature>
<evidence type="ECO:0000313" key="14">
    <source>
        <dbReference type="Proteomes" id="UP000245870"/>
    </source>
</evidence>
<feature type="binding site" evidence="10">
    <location>
        <position position="468"/>
    </location>
    <ligand>
        <name>(6S)-5-formyl-5,6,7,8-tetrahydrofolate</name>
        <dbReference type="ChEBI" id="CHEBI:57457"/>
    </ligand>
</feature>
<evidence type="ECO:0000313" key="13">
    <source>
        <dbReference type="EMBL" id="PVX53667.1"/>
    </source>
</evidence>
<keyword evidence="14" id="KW-1185">Reference proteome</keyword>
<keyword evidence="7 10" id="KW-0460">Magnesium</keyword>
<feature type="binding site" evidence="10">
    <location>
        <position position="24"/>
    </location>
    <ligand>
        <name>(6S)-5-formyl-5,6,7,8-tetrahydrofolate</name>
        <dbReference type="ChEBI" id="CHEBI:57457"/>
    </ligand>
</feature>
<dbReference type="SUPFAM" id="SSF52540">
    <property type="entry name" value="P-loop containing nucleoside triphosphate hydrolases"/>
    <property type="match status" value="1"/>
</dbReference>
<proteinExistence type="inferred from homology"/>
<dbReference type="InterPro" id="IPR006073">
    <property type="entry name" value="GTP-bd"/>
</dbReference>
<dbReference type="Gene3D" id="3.40.50.300">
    <property type="entry name" value="P-loop containing nucleotide triphosphate hydrolases"/>
    <property type="match status" value="1"/>
</dbReference>
<dbReference type="PANTHER" id="PTHR42714:SF2">
    <property type="entry name" value="TRNA MODIFICATION GTPASE GTPBP3, MITOCHONDRIAL"/>
    <property type="match status" value="1"/>
</dbReference>
<evidence type="ECO:0000256" key="2">
    <source>
        <dbReference type="ARBA" id="ARBA00022490"/>
    </source>
</evidence>
<evidence type="ECO:0000256" key="1">
    <source>
        <dbReference type="ARBA" id="ARBA00011043"/>
    </source>
</evidence>
<feature type="binding site" evidence="10">
    <location>
        <begin position="279"/>
        <end position="282"/>
    </location>
    <ligand>
        <name>GTP</name>
        <dbReference type="ChEBI" id="CHEBI:37565"/>
    </ligand>
</feature>
<evidence type="ECO:0000256" key="10">
    <source>
        <dbReference type="HAMAP-Rule" id="MF_00379"/>
    </source>
</evidence>
<dbReference type="EMBL" id="QENY01000009">
    <property type="protein sequence ID" value="PVX53667.1"/>
    <property type="molecule type" value="Genomic_DNA"/>
</dbReference>
<dbReference type="RefSeq" id="WP_116616426.1">
    <property type="nucleotide sequence ID" value="NZ_QENY01000009.1"/>
</dbReference>
<dbReference type="FunFam" id="3.40.50.300:FF:001376">
    <property type="entry name" value="tRNA modification GTPase MnmE"/>
    <property type="match status" value="1"/>
</dbReference>
<evidence type="ECO:0000256" key="5">
    <source>
        <dbReference type="ARBA" id="ARBA00022741"/>
    </source>
</evidence>
<feature type="binding site" evidence="10">
    <location>
        <position position="259"/>
    </location>
    <ligand>
        <name>K(+)</name>
        <dbReference type="ChEBI" id="CHEBI:29103"/>
    </ligand>
</feature>
<dbReference type="FunFam" id="3.30.1360.120:FF:000003">
    <property type="entry name" value="tRNA modification GTPase MnmE"/>
    <property type="match status" value="1"/>
</dbReference>
<evidence type="ECO:0000256" key="4">
    <source>
        <dbReference type="ARBA" id="ARBA00022723"/>
    </source>
</evidence>
<evidence type="ECO:0000256" key="9">
    <source>
        <dbReference type="ARBA" id="ARBA00023134"/>
    </source>
</evidence>
<dbReference type="InterPro" id="IPR004520">
    <property type="entry name" value="GTPase_MnmE"/>
</dbReference>
<dbReference type="GO" id="GO:0042802">
    <property type="term" value="F:identical protein binding"/>
    <property type="evidence" value="ECO:0007669"/>
    <property type="project" value="UniProtKB-ARBA"/>
</dbReference>
<feature type="binding site" evidence="10">
    <location>
        <begin position="235"/>
        <end position="240"/>
    </location>
    <ligand>
        <name>GTP</name>
        <dbReference type="ChEBI" id="CHEBI:37565"/>
    </ligand>
</feature>
<evidence type="ECO:0000256" key="7">
    <source>
        <dbReference type="ARBA" id="ARBA00022842"/>
    </source>
</evidence>